<comment type="similarity">
    <text evidence="1">Belongs to the short-chain dehydrogenases/reductases (SDR) family.</text>
</comment>
<dbReference type="InterPro" id="IPR002347">
    <property type="entry name" value="SDR_fam"/>
</dbReference>
<dbReference type="PANTHER" id="PTHR24320">
    <property type="entry name" value="RETINOL DEHYDROGENASE"/>
    <property type="match status" value="1"/>
</dbReference>
<evidence type="ECO:0000256" key="2">
    <source>
        <dbReference type="ARBA" id="ARBA00023002"/>
    </source>
</evidence>
<dbReference type="EMBL" id="JAUKUD010000007">
    <property type="protein sequence ID" value="KAK0738904.1"/>
    <property type="molecule type" value="Genomic_DNA"/>
</dbReference>
<dbReference type="Gene3D" id="3.40.50.720">
    <property type="entry name" value="NAD(P)-binding Rossmann-like Domain"/>
    <property type="match status" value="1"/>
</dbReference>
<dbReference type="Pfam" id="PF00106">
    <property type="entry name" value="adh_short"/>
    <property type="match status" value="1"/>
</dbReference>
<comment type="caution">
    <text evidence="3">The sequence shown here is derived from an EMBL/GenBank/DDBJ whole genome shotgun (WGS) entry which is preliminary data.</text>
</comment>
<gene>
    <name evidence="3" type="ORF">B0T18DRAFT_433639</name>
</gene>
<dbReference type="InterPro" id="IPR036291">
    <property type="entry name" value="NAD(P)-bd_dom_sf"/>
</dbReference>
<organism evidence="3 4">
    <name type="scientific">Schizothecium vesticola</name>
    <dbReference type="NCBI Taxonomy" id="314040"/>
    <lineage>
        <taxon>Eukaryota</taxon>
        <taxon>Fungi</taxon>
        <taxon>Dikarya</taxon>
        <taxon>Ascomycota</taxon>
        <taxon>Pezizomycotina</taxon>
        <taxon>Sordariomycetes</taxon>
        <taxon>Sordariomycetidae</taxon>
        <taxon>Sordariales</taxon>
        <taxon>Schizotheciaceae</taxon>
        <taxon>Schizothecium</taxon>
    </lineage>
</organism>
<dbReference type="PRINTS" id="PR00081">
    <property type="entry name" value="GDHRDH"/>
</dbReference>
<name>A0AA40EEV1_9PEZI</name>
<dbReference type="AlphaFoldDB" id="A0AA40EEV1"/>
<protein>
    <submittedName>
        <fullName evidence="3">Oxidoreductase</fullName>
    </submittedName>
</protein>
<evidence type="ECO:0000313" key="4">
    <source>
        <dbReference type="Proteomes" id="UP001172155"/>
    </source>
</evidence>
<keyword evidence="4" id="KW-1185">Reference proteome</keyword>
<keyword evidence="2" id="KW-0560">Oxidoreductase</keyword>
<dbReference type="SUPFAM" id="SSF51735">
    <property type="entry name" value="NAD(P)-binding Rossmann-fold domains"/>
    <property type="match status" value="1"/>
</dbReference>
<evidence type="ECO:0000256" key="1">
    <source>
        <dbReference type="ARBA" id="ARBA00006484"/>
    </source>
</evidence>
<proteinExistence type="inferred from homology"/>
<dbReference type="Proteomes" id="UP001172155">
    <property type="component" value="Unassembled WGS sequence"/>
</dbReference>
<dbReference type="PANTHER" id="PTHR24320:SF154">
    <property type="entry name" value="OXIDOREDUCTASE, SHORT-CHAIN DEHYDROGENASE_REDUCTASE FAMILY (AFU_ORTHOLOGUE AFUA_2G04560)"/>
    <property type="match status" value="1"/>
</dbReference>
<sequence>MPAAKFDPAKDVPDLTGKIILITGGTAGIGAATLIALASHNASHLLFTGRNAAAAASTISSVHAISPSTPITFFPCDLSSLSSVSSTASSLLTTLPHLDILLCNAGIMALPPSLSPDGYEIQFATNHLGHALLIKKLLPLLRKSPDPRVVLVSSEAFRGAPAEGILFDTLKTPQDMPLGRFRRYAQSKLANLLYARELERRALGVLSFSVTPGVVNTAMVREASLLDKAVAYLTNRVQSVEEGTWNLLWAVGVGRNEVEGGAFYGPVGVKNETGTRARRDESVAERLWEWTEGELERWM</sequence>
<reference evidence="3" key="1">
    <citation type="submission" date="2023-06" db="EMBL/GenBank/DDBJ databases">
        <title>Genome-scale phylogeny and comparative genomics of the fungal order Sordariales.</title>
        <authorList>
            <consortium name="Lawrence Berkeley National Laboratory"/>
            <person name="Hensen N."/>
            <person name="Bonometti L."/>
            <person name="Westerberg I."/>
            <person name="Brannstrom I.O."/>
            <person name="Guillou S."/>
            <person name="Cros-Aarteil S."/>
            <person name="Calhoun S."/>
            <person name="Haridas S."/>
            <person name="Kuo A."/>
            <person name="Mondo S."/>
            <person name="Pangilinan J."/>
            <person name="Riley R."/>
            <person name="LaButti K."/>
            <person name="Andreopoulos B."/>
            <person name="Lipzen A."/>
            <person name="Chen C."/>
            <person name="Yanf M."/>
            <person name="Daum C."/>
            <person name="Ng V."/>
            <person name="Clum A."/>
            <person name="Steindorff A."/>
            <person name="Ohm R."/>
            <person name="Martin F."/>
            <person name="Silar P."/>
            <person name="Natvig D."/>
            <person name="Lalanne C."/>
            <person name="Gautier V."/>
            <person name="Ament-velasquez S.L."/>
            <person name="Kruys A."/>
            <person name="Hutchinson M.I."/>
            <person name="Powell A.J."/>
            <person name="Barry K."/>
            <person name="Miller A.N."/>
            <person name="Grigoriev I.V."/>
            <person name="Debuchy R."/>
            <person name="Gladieux P."/>
            <person name="Thoren M.H."/>
            <person name="Johannesson H."/>
        </authorList>
    </citation>
    <scope>NUCLEOTIDE SEQUENCE</scope>
    <source>
        <strain evidence="3">SMH3187-1</strain>
    </source>
</reference>
<evidence type="ECO:0000313" key="3">
    <source>
        <dbReference type="EMBL" id="KAK0738904.1"/>
    </source>
</evidence>
<accession>A0AA40EEV1</accession>
<dbReference type="GO" id="GO:0016491">
    <property type="term" value="F:oxidoreductase activity"/>
    <property type="evidence" value="ECO:0007669"/>
    <property type="project" value="UniProtKB-KW"/>
</dbReference>